<organism evidence="5 6">
    <name type="scientific">Cupriavidus campinensis</name>
    <dbReference type="NCBI Taxonomy" id="151783"/>
    <lineage>
        <taxon>Bacteria</taxon>
        <taxon>Pseudomonadati</taxon>
        <taxon>Pseudomonadota</taxon>
        <taxon>Betaproteobacteria</taxon>
        <taxon>Burkholderiales</taxon>
        <taxon>Burkholderiaceae</taxon>
        <taxon>Cupriavidus</taxon>
    </lineage>
</organism>
<dbReference type="Pfam" id="PF06791">
    <property type="entry name" value="TMP_2"/>
    <property type="match status" value="1"/>
</dbReference>
<accession>A0AAE9L3M1</accession>
<dbReference type="KEGG" id="ccam:M5D45_06700"/>
<dbReference type="Proteomes" id="UP001056132">
    <property type="component" value="Chromosome 1"/>
</dbReference>
<reference evidence="5" key="2">
    <citation type="submission" date="2022-05" db="EMBL/GenBank/DDBJ databases">
        <authorList>
            <person name="Kunte H.-J."/>
        </authorList>
    </citation>
    <scope>NUCLEOTIDE SEQUENCE</scope>
    <source>
        <strain evidence="5">G5</strain>
    </source>
</reference>
<dbReference type="InterPro" id="IPR009628">
    <property type="entry name" value="Phage_tape_measure_N"/>
</dbReference>
<feature type="compositionally biased region" description="Basic and acidic residues" evidence="2">
    <location>
        <begin position="484"/>
        <end position="497"/>
    </location>
</feature>
<reference evidence="5" key="1">
    <citation type="journal article" date="2022" name="Microbiol. Resour. Announc.">
        <title>Genome Sequence of Cupriavidus campinensis Strain G5, a Member of a Bacterial Consortium Capable of Polyethylene Degradation.</title>
        <authorList>
            <person name="Schneider B."/>
            <person name="Pfeiffer F."/>
            <person name="Dyall-Smith M."/>
            <person name="Kunte H.J."/>
        </authorList>
    </citation>
    <scope>NUCLEOTIDE SEQUENCE</scope>
    <source>
        <strain evidence="5">G5</strain>
    </source>
</reference>
<proteinExistence type="predicted"/>
<protein>
    <submittedName>
        <fullName evidence="5">Phage tail tape measure protein</fullName>
    </submittedName>
</protein>
<evidence type="ECO:0000256" key="2">
    <source>
        <dbReference type="SAM" id="MobiDB-lite"/>
    </source>
</evidence>
<evidence type="ECO:0000313" key="5">
    <source>
        <dbReference type="EMBL" id="URF05489.1"/>
    </source>
</evidence>
<evidence type="ECO:0000313" key="6">
    <source>
        <dbReference type="Proteomes" id="UP001056132"/>
    </source>
</evidence>
<feature type="region of interest" description="Disordered" evidence="2">
    <location>
        <begin position="474"/>
        <end position="497"/>
    </location>
</feature>
<dbReference type="NCBIfam" id="TIGR01541">
    <property type="entry name" value="tape_meas_lam_C"/>
    <property type="match status" value="1"/>
</dbReference>
<dbReference type="Pfam" id="PF09718">
    <property type="entry name" value="Tape_meas_lam_C"/>
    <property type="match status" value="1"/>
</dbReference>
<sequence length="939" mass="99268">MANDTIVRVTADASGYSAGMDAAKRSLDNFLSSQEAAARRTKAAQDAIAEAAKNGSDASARAINAFVSQTARMADTVGKTKIQLLEQKAAQLGVTDAVSDYISKLKAAEQAASGGRRVQEALDGVGASARQTAAAMRMVPAQMTDIVTQLAGGQSPLLILTQQGGQLKDMFGGIGPAARAVGTYVTGLINPFTLSAAAAGALAYAMSQGASESKAFNQALIMTGNYAGLSADQLATMSATVSRTIGTQGQAAEVLAKIAATGKIAGDQIVAIGIAAEAMEKATGTAVDKTIEQFVQLGDEPVKASLKLNEQYHYLTAAVYDQIVALEEQGKKDQAAALAQQAYAEQMKARADKVIGNLGYMERAWNAVTGAAKGAWDAMLGLGRAATLDEIRNKITGVQSQIADLEKGGGFASNEAGAAFGSGARARVVQIQRLREELSKLQTQAKPLEDAGAQATAQTANQRQQDAMISAKARLDAQTKATRSRADQRKDEIDQLKRDAETVGMAADEYNKRVAAIEEKYKDPKTRTAKPKAYQDDAATKFLQQLRDQDAATRAALESSEKLTAAERQQAEFLQKIGDLKSKTILTAEQKSLLANQDQIKVQLAQNVENERALKLKTDITKLEERSAAVNAQIGNYQKSQAEQYQRQLDALGRGSEAQKQAEAVRSIYREYENLQLQLEKATPEAARNSAAYTKAQDDIRAGLDRSLQDYDDYYASLREKQTDWVNGATEAMANYAESSRNAMAQASNTATNAFKRMEDGIVTFATTGKFNFADFAQSVIADLIRIQARAALSGIISQLGNLVAGYAGGGATVGGVQGSIDSGTAGVSYTTPVDMSSVQGVGFRAAGGPVNAGQPYIVGEMGPEMFVPPASGSIVPNDALNAGAAGGGNVTIVQHNYVDSRSDQASIMQMMVQAKNAAVEEVRKNFRTGGDLKQLAGR</sequence>
<feature type="domain" description="Bacteriophage tail tape measure C-terminal" evidence="4">
    <location>
        <begin position="724"/>
        <end position="797"/>
    </location>
</feature>
<feature type="coiled-coil region" evidence="1">
    <location>
        <begin position="388"/>
        <end position="451"/>
    </location>
</feature>
<name>A0AAE9L3M1_9BURK</name>
<dbReference type="EMBL" id="CP097330">
    <property type="protein sequence ID" value="URF05489.1"/>
    <property type="molecule type" value="Genomic_DNA"/>
</dbReference>
<evidence type="ECO:0000256" key="1">
    <source>
        <dbReference type="SAM" id="Coils"/>
    </source>
</evidence>
<dbReference type="Pfam" id="PF24622">
    <property type="entry name" value="TMP_4"/>
    <property type="match status" value="1"/>
</dbReference>
<feature type="domain" description="Bacteriophage tail tape measure N-terminal" evidence="3">
    <location>
        <begin position="122"/>
        <end position="323"/>
    </location>
</feature>
<gene>
    <name evidence="5" type="ORF">M5D45_06700</name>
</gene>
<dbReference type="RefSeq" id="WP_250025229.1">
    <property type="nucleotide sequence ID" value="NZ_CP097330.1"/>
</dbReference>
<dbReference type="AlphaFoldDB" id="A0AAE9L3M1"/>
<dbReference type="InterPro" id="IPR006431">
    <property type="entry name" value="Phage_tape_meas_C"/>
</dbReference>
<evidence type="ECO:0000259" key="3">
    <source>
        <dbReference type="Pfam" id="PF06791"/>
    </source>
</evidence>
<keyword evidence="1" id="KW-0175">Coiled coil</keyword>
<evidence type="ECO:0000259" key="4">
    <source>
        <dbReference type="Pfam" id="PF09718"/>
    </source>
</evidence>